<dbReference type="InterPro" id="IPR011856">
    <property type="entry name" value="tRNA_endonuc-like_dom_sf"/>
</dbReference>
<evidence type="ECO:0000256" key="1">
    <source>
        <dbReference type="SAM" id="Coils"/>
    </source>
</evidence>
<dbReference type="GO" id="GO:0003676">
    <property type="term" value="F:nucleic acid binding"/>
    <property type="evidence" value="ECO:0007669"/>
    <property type="project" value="InterPro"/>
</dbReference>
<reference evidence="3" key="1">
    <citation type="submission" date="2017-02" db="EMBL/GenBank/DDBJ databases">
        <authorList>
            <person name="Varghese N."/>
            <person name="Submissions S."/>
        </authorList>
    </citation>
    <scope>NUCLEOTIDE SEQUENCE [LARGE SCALE GENOMIC DNA]</scope>
    <source>
        <strain evidence="3">ATCC 700200</strain>
    </source>
</reference>
<dbReference type="InterPro" id="IPR011335">
    <property type="entry name" value="Restrct_endonuc-II-like"/>
</dbReference>
<dbReference type="EMBL" id="FUYE01000004">
    <property type="protein sequence ID" value="SKA90289.1"/>
    <property type="molecule type" value="Genomic_DNA"/>
</dbReference>
<proteinExistence type="predicted"/>
<keyword evidence="2" id="KW-0255">Endonuclease</keyword>
<sequence length="303" mass="34401">MNKKLSLAFVELTQNALFKAIWFKGSLRMFLIQHQISETALAQWQADQSKREFIEWLWPRQVKDEKGQNAILGMARSLAEMNPFPDLERKEDTKERIPEAAEAINRLRRAVSEINETIRETRASEARRKAAIEEVAKRQAAQQSLEKLQTALNNLTSKIGTQESGYEFERWSYDLAIYFELEARPGYKATGRQIDGAITIEGTTFLIETKLVNEPIGSPNIDIFMAKIESKADNTMGLFISQSCFNEGAKLAASKQRTPMLLLDSGHVFNLIMRGEMTPPQVVSRIKRHAHQTGSSYLDASDF</sequence>
<organism evidence="2 3">
    <name type="scientific">Prosthecobacter debontii</name>
    <dbReference type="NCBI Taxonomy" id="48467"/>
    <lineage>
        <taxon>Bacteria</taxon>
        <taxon>Pseudomonadati</taxon>
        <taxon>Verrucomicrobiota</taxon>
        <taxon>Verrucomicrobiia</taxon>
        <taxon>Verrucomicrobiales</taxon>
        <taxon>Verrucomicrobiaceae</taxon>
        <taxon>Prosthecobacter</taxon>
    </lineage>
</organism>
<protein>
    <submittedName>
        <fullName evidence="2">Restriction endonuclease</fullName>
    </submittedName>
</protein>
<feature type="coiled-coil region" evidence="1">
    <location>
        <begin position="90"/>
        <end position="158"/>
    </location>
</feature>
<keyword evidence="2" id="KW-0540">Nuclease</keyword>
<dbReference type="OrthoDB" id="1395176at2"/>
<dbReference type="SUPFAM" id="SSF52980">
    <property type="entry name" value="Restriction endonuclease-like"/>
    <property type="match status" value="1"/>
</dbReference>
<gene>
    <name evidence="2" type="ORF">SAMN02745166_01686</name>
</gene>
<dbReference type="GO" id="GO:0004519">
    <property type="term" value="F:endonuclease activity"/>
    <property type="evidence" value="ECO:0007669"/>
    <property type="project" value="UniProtKB-KW"/>
</dbReference>
<dbReference type="AlphaFoldDB" id="A0A1T4XL20"/>
<name>A0A1T4XL20_9BACT</name>
<keyword evidence="3" id="KW-1185">Reference proteome</keyword>
<evidence type="ECO:0000313" key="2">
    <source>
        <dbReference type="EMBL" id="SKA90289.1"/>
    </source>
</evidence>
<dbReference type="Gene3D" id="3.40.1350.10">
    <property type="match status" value="1"/>
</dbReference>
<dbReference type="STRING" id="48467.SAMN02745166_01686"/>
<evidence type="ECO:0000313" key="3">
    <source>
        <dbReference type="Proteomes" id="UP000190774"/>
    </source>
</evidence>
<keyword evidence="1" id="KW-0175">Coiled coil</keyword>
<keyword evidence="2" id="KW-0378">Hydrolase</keyword>
<dbReference type="Proteomes" id="UP000190774">
    <property type="component" value="Unassembled WGS sequence"/>
</dbReference>
<dbReference type="RefSeq" id="WP_078812865.1">
    <property type="nucleotide sequence ID" value="NZ_FUYE01000004.1"/>
</dbReference>
<accession>A0A1T4XL20</accession>